<keyword evidence="3 6" id="KW-1133">Transmembrane helix</keyword>
<accession>A0AAJ0CDB5</accession>
<evidence type="ECO:0000256" key="2">
    <source>
        <dbReference type="ARBA" id="ARBA00022692"/>
    </source>
</evidence>
<dbReference type="PANTHER" id="PTHR46494">
    <property type="entry name" value="CORA FAMILY METAL ION TRANSPORTER (EUROFUNG)"/>
    <property type="match status" value="1"/>
</dbReference>
<evidence type="ECO:0000256" key="6">
    <source>
        <dbReference type="SAM" id="Phobius"/>
    </source>
</evidence>
<feature type="region of interest" description="Disordered" evidence="5">
    <location>
        <begin position="1145"/>
        <end position="1187"/>
    </location>
</feature>
<keyword evidence="8" id="KW-1185">Reference proteome</keyword>
<proteinExistence type="predicted"/>
<sequence>MAYYSSESSTRRPRVRFSQDDQQYYSLGPPQRSWNDASQPSPRRRRQQRSYDDYAPERVHLATSATPPWTRLERRMPLPHDDHQPPAVIVRRRRNRSYPHDDDHEKVAPIAVAGLSRPSPYSESPPPVENDEENDFIFYQQSEKRNADRGSNRSRSRSPQRMYYTERISRNRAAKSAEPEVIVLDDDQNDRDYRPSSPIGGDLDAYDEFSFLFPRTDSNNGELSDLESPAVDMDSVHHEDRDTSMPSNAKKIYSSAYAGSAEPGGVHAAKLTELLDPKGKQRSLFRWHHIHQQVMNFTEFWTEISRQFQFSELERSAIAKLRADIQKHCLKTRQNPKGVRVGYMEPRCFEVPLKSMSKQVSGQEKPDGSARWICLPYFSLQKYSGLLSGSSVFAFPPQTLLQAQYSRTTEQRDMQQAVCRVNATNQDECFHIAQMWCLVLDNCMTRPVKFNVGFSANAAIALIVTCGAMSELDLCRDSVELKSQLSPGGTGAGLSGRIIVKYGNAVTWAFSVVDCSTWFKFLSMFHAFWPRNLEFRYNYQAVSAENWKKVLQLAARPQGGVMLTMKIIPRPSPPHAVLGPLNPEVVNDSTSKPCKKVHEYLHVLMLQPSEVHSRAKSGTEQAFERLKEQLNSAENFLTGQTSYADQRAYKSCGDVTREDLYSYLVKQASQVEEKASDSIRLMHEDRIDIFNAATDTFNLFFPLNFDGPTTGKFWGGIKPLLKIPQLEEDFEVQTISIGQHVTTEVKSILRDISQDVQRFQSIMSHADEKERDGIELPRQFVTAWLHIVSGLISAYEESDAWLAHMFKAKRLILDGMNHTIQAISSNNLLENSAVMPLEIVSLFSLNLLHDQVGKSDDIIDIYAQYLALLDDEITSQPSDRAYQHRLDLVQQELTVIRRTVAKQRTILGSIRANCFATDATHLFTGAIDDGPWRRRRQREAVPWRDEPTYANPGPHAYYNQHEAVPRRQDIDYIGLQDQEPADLEAASRLSPTDELGFRVLLLNECLQLIEQRDFDLRRHTDYADDLERAVVYGLDWTKDRQENAIYAFTIVTVVFLPLSAISSIFGMNTSDVRDMEYGQWLYWAVALPVTMLIIVIGLWWMGELGNVVKWLSGRQTNRISNAGYVPGVAPQMMEETTYVVEPPSTKTQVDYPETRMGNGGTSRSLAYAPEQGVMRRSRRRPQSIVRY</sequence>
<feature type="transmembrane region" description="Helical" evidence="6">
    <location>
        <begin position="1080"/>
        <end position="1101"/>
    </location>
</feature>
<dbReference type="GO" id="GO:0005886">
    <property type="term" value="C:plasma membrane"/>
    <property type="evidence" value="ECO:0007669"/>
    <property type="project" value="UniProtKB-SubCell"/>
</dbReference>
<evidence type="ECO:0000313" key="7">
    <source>
        <dbReference type="EMBL" id="KAK2590919.1"/>
    </source>
</evidence>
<dbReference type="SUPFAM" id="SSF144083">
    <property type="entry name" value="Magnesium transport protein CorA, transmembrane region"/>
    <property type="match status" value="1"/>
</dbReference>
<evidence type="ECO:0000256" key="1">
    <source>
        <dbReference type="ARBA" id="ARBA00004651"/>
    </source>
</evidence>
<evidence type="ECO:0000256" key="4">
    <source>
        <dbReference type="ARBA" id="ARBA00023136"/>
    </source>
</evidence>
<protein>
    <recommendedName>
        <fullName evidence="9">Cora-domain-containing protein</fullName>
    </recommendedName>
</protein>
<feature type="compositionally biased region" description="Basic and acidic residues" evidence="5">
    <location>
        <begin position="71"/>
        <end position="84"/>
    </location>
</feature>
<organism evidence="7 8">
    <name type="scientific">Conoideocrella luteorostrata</name>
    <dbReference type="NCBI Taxonomy" id="1105319"/>
    <lineage>
        <taxon>Eukaryota</taxon>
        <taxon>Fungi</taxon>
        <taxon>Dikarya</taxon>
        <taxon>Ascomycota</taxon>
        <taxon>Pezizomycotina</taxon>
        <taxon>Sordariomycetes</taxon>
        <taxon>Hypocreomycetidae</taxon>
        <taxon>Hypocreales</taxon>
        <taxon>Clavicipitaceae</taxon>
        <taxon>Conoideocrella</taxon>
    </lineage>
</organism>
<reference evidence="7" key="1">
    <citation type="submission" date="2023-06" db="EMBL/GenBank/DDBJ databases">
        <title>Conoideocrella luteorostrata (Hypocreales: Clavicipitaceae), a potential biocontrol fungus for elongate hemlock scale in United States Christmas tree production areas.</title>
        <authorList>
            <person name="Barrett H."/>
            <person name="Lovett B."/>
            <person name="Macias A.M."/>
            <person name="Stajich J.E."/>
            <person name="Kasson M.T."/>
        </authorList>
    </citation>
    <scope>NUCLEOTIDE SEQUENCE</scope>
    <source>
        <strain evidence="7">ARSEF 14590</strain>
    </source>
</reference>
<evidence type="ECO:0000256" key="3">
    <source>
        <dbReference type="ARBA" id="ARBA00022989"/>
    </source>
</evidence>
<dbReference type="GO" id="GO:0000287">
    <property type="term" value="F:magnesium ion binding"/>
    <property type="evidence" value="ECO:0007669"/>
    <property type="project" value="TreeGrafter"/>
</dbReference>
<feature type="transmembrane region" description="Helical" evidence="6">
    <location>
        <begin position="1044"/>
        <end position="1068"/>
    </location>
</feature>
<dbReference type="InterPro" id="IPR002523">
    <property type="entry name" value="MgTranspt_CorA/ZnTranspt_ZntB"/>
</dbReference>
<evidence type="ECO:0000313" key="8">
    <source>
        <dbReference type="Proteomes" id="UP001251528"/>
    </source>
</evidence>
<evidence type="ECO:0008006" key="9">
    <source>
        <dbReference type="Google" id="ProtNLM"/>
    </source>
</evidence>
<name>A0AAJ0CDB5_9HYPO</name>
<feature type="region of interest" description="Disordered" evidence="5">
    <location>
        <begin position="1"/>
        <end position="180"/>
    </location>
</feature>
<comment type="subcellular location">
    <subcellularLocation>
        <location evidence="1">Cell membrane</location>
        <topology evidence="1">Multi-pass membrane protein</topology>
    </subcellularLocation>
</comment>
<dbReference type="GO" id="GO:0050897">
    <property type="term" value="F:cobalt ion binding"/>
    <property type="evidence" value="ECO:0007669"/>
    <property type="project" value="TreeGrafter"/>
</dbReference>
<dbReference type="PANTHER" id="PTHR46494:SF1">
    <property type="entry name" value="CORA FAMILY METAL ION TRANSPORTER (EUROFUNG)"/>
    <property type="match status" value="1"/>
</dbReference>
<feature type="compositionally biased region" description="Basic and acidic residues" evidence="5">
    <location>
        <begin position="142"/>
        <end position="151"/>
    </location>
</feature>
<dbReference type="GO" id="GO:0015087">
    <property type="term" value="F:cobalt ion transmembrane transporter activity"/>
    <property type="evidence" value="ECO:0007669"/>
    <property type="project" value="TreeGrafter"/>
</dbReference>
<dbReference type="Pfam" id="PF01544">
    <property type="entry name" value="CorA"/>
    <property type="match status" value="1"/>
</dbReference>
<dbReference type="Gene3D" id="1.20.58.340">
    <property type="entry name" value="Magnesium transport protein CorA, transmembrane region"/>
    <property type="match status" value="1"/>
</dbReference>
<dbReference type="EMBL" id="JASWJB010000382">
    <property type="protein sequence ID" value="KAK2590919.1"/>
    <property type="molecule type" value="Genomic_DNA"/>
</dbReference>
<dbReference type="GO" id="GO:0015095">
    <property type="term" value="F:magnesium ion transmembrane transporter activity"/>
    <property type="evidence" value="ECO:0007669"/>
    <property type="project" value="TreeGrafter"/>
</dbReference>
<keyword evidence="4 6" id="KW-0472">Membrane</keyword>
<evidence type="ECO:0000256" key="5">
    <source>
        <dbReference type="SAM" id="MobiDB-lite"/>
    </source>
</evidence>
<dbReference type="AlphaFoldDB" id="A0AAJ0CDB5"/>
<dbReference type="InterPro" id="IPR045863">
    <property type="entry name" value="CorA_TM1_TM2"/>
</dbReference>
<dbReference type="Proteomes" id="UP001251528">
    <property type="component" value="Unassembled WGS sequence"/>
</dbReference>
<comment type="caution">
    <text evidence="7">The sequence shown here is derived from an EMBL/GenBank/DDBJ whole genome shotgun (WGS) entry which is preliminary data.</text>
</comment>
<dbReference type="Gene3D" id="1.20.1050.10">
    <property type="match status" value="1"/>
</dbReference>
<keyword evidence="2 6" id="KW-0812">Transmembrane</keyword>
<feature type="compositionally biased region" description="Basic and acidic residues" evidence="5">
    <location>
        <begin position="49"/>
        <end position="60"/>
    </location>
</feature>
<gene>
    <name evidence="7" type="ORF">QQS21_011400</name>
</gene>
<feature type="compositionally biased region" description="Basic and acidic residues" evidence="5">
    <location>
        <begin position="98"/>
        <end position="107"/>
    </location>
</feature>